<dbReference type="AlphaFoldDB" id="A0A8T0WYA7"/>
<sequence>MDDKRQWPPSSHGFFMHPPLLKATAGRPKTERHKGCTEKKRKGRSHKCPICQDFGHHWHSSKRGNPEDIAAIMEVRSQSGSNQPEHLSLEFPGAEGQSINCQSKGQTKSQRKGKTKCQKENNYSYAAT</sequence>
<feature type="region of interest" description="Disordered" evidence="1">
    <location>
        <begin position="95"/>
        <end position="128"/>
    </location>
</feature>
<organism evidence="2 3">
    <name type="scientific">Panicum virgatum</name>
    <name type="common">Blackwell switchgrass</name>
    <dbReference type="NCBI Taxonomy" id="38727"/>
    <lineage>
        <taxon>Eukaryota</taxon>
        <taxon>Viridiplantae</taxon>
        <taxon>Streptophyta</taxon>
        <taxon>Embryophyta</taxon>
        <taxon>Tracheophyta</taxon>
        <taxon>Spermatophyta</taxon>
        <taxon>Magnoliopsida</taxon>
        <taxon>Liliopsida</taxon>
        <taxon>Poales</taxon>
        <taxon>Poaceae</taxon>
        <taxon>PACMAD clade</taxon>
        <taxon>Panicoideae</taxon>
        <taxon>Panicodae</taxon>
        <taxon>Paniceae</taxon>
        <taxon>Panicinae</taxon>
        <taxon>Panicum</taxon>
        <taxon>Panicum sect. Hiantes</taxon>
    </lineage>
</organism>
<gene>
    <name evidence="2" type="ORF">PVAP13_1NG043916</name>
</gene>
<reference evidence="2" key="1">
    <citation type="submission" date="2020-05" db="EMBL/GenBank/DDBJ databases">
        <title>WGS assembly of Panicum virgatum.</title>
        <authorList>
            <person name="Lovell J.T."/>
            <person name="Jenkins J."/>
            <person name="Shu S."/>
            <person name="Juenger T.E."/>
            <person name="Schmutz J."/>
        </authorList>
    </citation>
    <scope>NUCLEOTIDE SEQUENCE</scope>
    <source>
        <strain evidence="2">AP13</strain>
    </source>
</reference>
<evidence type="ECO:0000256" key="1">
    <source>
        <dbReference type="SAM" id="MobiDB-lite"/>
    </source>
</evidence>
<name>A0A8T0WYA7_PANVG</name>
<feature type="compositionally biased region" description="Polar residues" evidence="1">
    <location>
        <begin position="97"/>
        <end position="108"/>
    </location>
</feature>
<comment type="caution">
    <text evidence="2">The sequence shown here is derived from an EMBL/GenBank/DDBJ whole genome shotgun (WGS) entry which is preliminary data.</text>
</comment>
<accession>A0A8T0WYA7</accession>
<keyword evidence="3" id="KW-1185">Reference proteome</keyword>
<proteinExistence type="predicted"/>
<dbReference type="EMBL" id="CM029038">
    <property type="protein sequence ID" value="KAG2648199.1"/>
    <property type="molecule type" value="Genomic_DNA"/>
</dbReference>
<feature type="region of interest" description="Disordered" evidence="1">
    <location>
        <begin position="1"/>
        <end position="42"/>
    </location>
</feature>
<protein>
    <submittedName>
        <fullName evidence="2">Uncharacterized protein</fullName>
    </submittedName>
</protein>
<dbReference type="Proteomes" id="UP000823388">
    <property type="component" value="Chromosome 1N"/>
</dbReference>
<evidence type="ECO:0000313" key="3">
    <source>
        <dbReference type="Proteomes" id="UP000823388"/>
    </source>
</evidence>
<evidence type="ECO:0000313" key="2">
    <source>
        <dbReference type="EMBL" id="KAG2648199.1"/>
    </source>
</evidence>